<evidence type="ECO:0000259" key="3">
    <source>
        <dbReference type="Pfam" id="PF00561"/>
    </source>
</evidence>
<dbReference type="AlphaFoldDB" id="A0A834ZQK5"/>
<name>A0A834ZQK5_TETSI</name>
<keyword evidence="5" id="KW-1185">Reference proteome</keyword>
<accession>A0A834ZQK5</accession>
<evidence type="ECO:0000313" key="5">
    <source>
        <dbReference type="Proteomes" id="UP000655225"/>
    </source>
</evidence>
<gene>
    <name evidence="4" type="ORF">HHK36_004408</name>
</gene>
<dbReference type="InterPro" id="IPR029058">
    <property type="entry name" value="AB_hydrolase_fold"/>
</dbReference>
<evidence type="ECO:0000313" key="4">
    <source>
        <dbReference type="EMBL" id="KAF8411849.1"/>
    </source>
</evidence>
<dbReference type="SUPFAM" id="SSF53474">
    <property type="entry name" value="alpha/beta-Hydrolases"/>
    <property type="match status" value="1"/>
</dbReference>
<dbReference type="InterPro" id="IPR050960">
    <property type="entry name" value="AB_hydrolase_4_sf"/>
</dbReference>
<dbReference type="InterPro" id="IPR000073">
    <property type="entry name" value="AB_hydrolase_1"/>
</dbReference>
<comment type="caution">
    <text evidence="4">The sequence shown here is derived from an EMBL/GenBank/DDBJ whole genome shotgun (WGS) entry which is preliminary data.</text>
</comment>
<organism evidence="4 5">
    <name type="scientific">Tetracentron sinense</name>
    <name type="common">Spur-leaf</name>
    <dbReference type="NCBI Taxonomy" id="13715"/>
    <lineage>
        <taxon>Eukaryota</taxon>
        <taxon>Viridiplantae</taxon>
        <taxon>Streptophyta</taxon>
        <taxon>Embryophyta</taxon>
        <taxon>Tracheophyta</taxon>
        <taxon>Spermatophyta</taxon>
        <taxon>Magnoliopsida</taxon>
        <taxon>Trochodendrales</taxon>
        <taxon>Trochodendraceae</taxon>
        <taxon>Tetracentron</taxon>
    </lineage>
</organism>
<dbReference type="PANTHER" id="PTHR10794:SF63">
    <property type="entry name" value="ALPHA_BETA HYDROLASE 1, ISOFORM A"/>
    <property type="match status" value="1"/>
</dbReference>
<sequence>MAVDLLFSKGRSHMSTLKLLFDVSGGAFHMNYTIPRDDKTPIVVVVPGLTSDSAAAYIKHFSFKMAKRGWNVVVSNHRGLGGISITSDCFYNAGWTEDIRKVIGYLHCEYPESPLYAVGTSIGANVLVKYLGEDGDNVPVAGAVAICSPWDLLIGDRFICRRLVQKFYDRVLAIGLQGYAQLYVCDTFLLDSLDMKFVFGGCRYITLSKFSCRHQPIYSRLADWEGILKSRSIRDFDNYATCLVGKFETVDTYYRRCSSASFVGNVSVPLLCISALDDPVCTREAIPWDECRANKNIVLATPRHGGHLAFFEGITAASLWYVMLSIFRGPSICRASVQRTYMWVRAVDEFLGVLHSSPYMHRQKECSILHSVQITGNSLVYTVCCLVLQTQNSDLHCSLESSIDRGPYVNVTEDGMVTAMGCEQTGDGVVEDFSNDQMIHNKKTDLVSNTEQNEHKAEAKTDFMHDIIQPSEQDTRSDQDVKYLHDVTAPVRRCIDQLSRQNRRSMWLLVYIAIITTWPLVGSALFLVFKRKLKNFLPAALLRR</sequence>
<dbReference type="EMBL" id="JABCRI010000002">
    <property type="protein sequence ID" value="KAF8411849.1"/>
    <property type="molecule type" value="Genomic_DNA"/>
</dbReference>
<reference evidence="4 5" key="1">
    <citation type="submission" date="2020-04" db="EMBL/GenBank/DDBJ databases">
        <title>Plant Genome Project.</title>
        <authorList>
            <person name="Zhang R.-G."/>
        </authorList>
    </citation>
    <scope>NUCLEOTIDE SEQUENCE [LARGE SCALE GENOMIC DNA]</scope>
    <source>
        <strain evidence="4">YNK0</strain>
        <tissue evidence="4">Leaf</tissue>
    </source>
</reference>
<dbReference type="GO" id="GO:0034338">
    <property type="term" value="F:short-chain carboxylesterase activity"/>
    <property type="evidence" value="ECO:0007669"/>
    <property type="project" value="TreeGrafter"/>
</dbReference>
<dbReference type="PANTHER" id="PTHR10794">
    <property type="entry name" value="ABHYDROLASE DOMAIN-CONTAINING PROTEIN"/>
    <property type="match status" value="1"/>
</dbReference>
<keyword evidence="2" id="KW-0472">Membrane</keyword>
<dbReference type="FunFam" id="3.40.50.1820:FF:000071">
    <property type="entry name" value="Embryogenesis-associated protein EMB8"/>
    <property type="match status" value="2"/>
</dbReference>
<dbReference type="GO" id="GO:0047372">
    <property type="term" value="F:monoacylglycerol lipase activity"/>
    <property type="evidence" value="ECO:0007669"/>
    <property type="project" value="TreeGrafter"/>
</dbReference>
<feature type="domain" description="AB hydrolase-1" evidence="3">
    <location>
        <begin position="41"/>
        <end position="313"/>
    </location>
</feature>
<dbReference type="OrthoDB" id="247542at2759"/>
<keyword evidence="2" id="KW-0812">Transmembrane</keyword>
<evidence type="ECO:0000256" key="2">
    <source>
        <dbReference type="SAM" id="Phobius"/>
    </source>
</evidence>
<dbReference type="Proteomes" id="UP000655225">
    <property type="component" value="Unassembled WGS sequence"/>
</dbReference>
<evidence type="ECO:0000256" key="1">
    <source>
        <dbReference type="ARBA" id="ARBA00010884"/>
    </source>
</evidence>
<protein>
    <recommendedName>
        <fullName evidence="3">AB hydrolase-1 domain-containing protein</fullName>
    </recommendedName>
</protein>
<dbReference type="Gene3D" id="3.40.50.1820">
    <property type="entry name" value="alpha/beta hydrolase"/>
    <property type="match status" value="1"/>
</dbReference>
<dbReference type="OMA" id="HATCVVS"/>
<comment type="similarity">
    <text evidence="1">Belongs to the AB hydrolase superfamily. AB hydrolase 4 family.</text>
</comment>
<proteinExistence type="inferred from homology"/>
<keyword evidence="2" id="KW-1133">Transmembrane helix</keyword>
<feature type="transmembrane region" description="Helical" evidence="2">
    <location>
        <begin position="506"/>
        <end position="529"/>
    </location>
</feature>
<dbReference type="Pfam" id="PF00561">
    <property type="entry name" value="Abhydrolase_1"/>
    <property type="match status" value="1"/>
</dbReference>